<protein>
    <submittedName>
        <fullName evidence="1">Exonuclease family protein</fullName>
    </submittedName>
</protein>
<name>A0A7J7BT69_TRIWF</name>
<reference evidence="1 2" key="1">
    <citation type="journal article" date="2020" name="Nat. Commun.">
        <title>Genome of Tripterygium wilfordii and identification of cytochrome P450 involved in triptolide biosynthesis.</title>
        <authorList>
            <person name="Tu L."/>
            <person name="Su P."/>
            <person name="Zhang Z."/>
            <person name="Gao L."/>
            <person name="Wang J."/>
            <person name="Hu T."/>
            <person name="Zhou J."/>
            <person name="Zhang Y."/>
            <person name="Zhao Y."/>
            <person name="Liu Y."/>
            <person name="Song Y."/>
            <person name="Tong Y."/>
            <person name="Lu Y."/>
            <person name="Yang J."/>
            <person name="Xu C."/>
            <person name="Jia M."/>
            <person name="Peters R.J."/>
            <person name="Huang L."/>
            <person name="Gao W."/>
        </authorList>
    </citation>
    <scope>NUCLEOTIDE SEQUENCE [LARGE SCALE GENOMIC DNA]</scope>
    <source>
        <strain evidence="2">cv. XIE 37</strain>
        <tissue evidence="1">Leaf</tissue>
    </source>
</reference>
<sequence length="163" mass="18374">MLLLHPMHFLWLSDEEALSKGKKEAKNDRVQFVWTQFSELNSYFKRQAADTEKLYGKLAEMISLLTCHRKSGNGKGIKESISPELEEILSHIDAGVRCLYAALPVNAMLLICTGHGDTAIVHRLRKMLTEQSEPVIGREKIVKVLQEVQAQAEVALCFVGMKH</sequence>
<dbReference type="InterPro" id="IPR009078">
    <property type="entry name" value="Ferritin-like_SF"/>
</dbReference>
<dbReference type="Proteomes" id="UP000593562">
    <property type="component" value="Unassembled WGS sequence"/>
</dbReference>
<accession>A0A7J7BT69</accession>
<proteinExistence type="predicted"/>
<dbReference type="AlphaFoldDB" id="A0A7J7BT69"/>
<dbReference type="InParanoid" id="A0A7J7BT69"/>
<evidence type="ECO:0000313" key="2">
    <source>
        <dbReference type="Proteomes" id="UP000593562"/>
    </source>
</evidence>
<dbReference type="GO" id="GO:0004527">
    <property type="term" value="F:exonuclease activity"/>
    <property type="evidence" value="ECO:0007669"/>
    <property type="project" value="UniProtKB-KW"/>
</dbReference>
<organism evidence="1 2">
    <name type="scientific">Tripterygium wilfordii</name>
    <name type="common">Thunder God vine</name>
    <dbReference type="NCBI Taxonomy" id="458696"/>
    <lineage>
        <taxon>Eukaryota</taxon>
        <taxon>Viridiplantae</taxon>
        <taxon>Streptophyta</taxon>
        <taxon>Embryophyta</taxon>
        <taxon>Tracheophyta</taxon>
        <taxon>Spermatophyta</taxon>
        <taxon>Magnoliopsida</taxon>
        <taxon>eudicotyledons</taxon>
        <taxon>Gunneridae</taxon>
        <taxon>Pentapetalae</taxon>
        <taxon>rosids</taxon>
        <taxon>fabids</taxon>
        <taxon>Celastrales</taxon>
        <taxon>Celastraceae</taxon>
        <taxon>Tripterygium</taxon>
    </lineage>
</organism>
<evidence type="ECO:0000313" key="1">
    <source>
        <dbReference type="EMBL" id="KAF5725289.1"/>
    </source>
</evidence>
<keyword evidence="1" id="KW-0269">Exonuclease</keyword>
<keyword evidence="2" id="KW-1185">Reference proteome</keyword>
<keyword evidence="1" id="KW-0378">Hydrolase</keyword>
<keyword evidence="1" id="KW-0540">Nuclease</keyword>
<dbReference type="SUPFAM" id="SSF47240">
    <property type="entry name" value="Ferritin-like"/>
    <property type="match status" value="1"/>
</dbReference>
<dbReference type="EMBL" id="JAAARO010000023">
    <property type="protein sequence ID" value="KAF5725289.1"/>
    <property type="molecule type" value="Genomic_DNA"/>
</dbReference>
<gene>
    <name evidence="1" type="ORF">HS088_TW23G00010</name>
</gene>
<comment type="caution">
    <text evidence="1">The sequence shown here is derived from an EMBL/GenBank/DDBJ whole genome shotgun (WGS) entry which is preliminary data.</text>
</comment>